<dbReference type="Gene3D" id="3.30.1450.10">
    <property type="match status" value="1"/>
</dbReference>
<dbReference type="EMBL" id="FNVQ01000001">
    <property type="protein sequence ID" value="SEF80247.1"/>
    <property type="molecule type" value="Genomic_DNA"/>
</dbReference>
<keyword evidence="4" id="KW-1185">Reference proteome</keyword>
<evidence type="ECO:0000256" key="2">
    <source>
        <dbReference type="SAM" id="SignalP"/>
    </source>
</evidence>
<feature type="signal peptide" evidence="2">
    <location>
        <begin position="1"/>
        <end position="24"/>
    </location>
</feature>
<dbReference type="InterPro" id="IPR037873">
    <property type="entry name" value="BamE-like"/>
</dbReference>
<sequence length="123" mass="13375">MVSMKRVTSALAVTILGLVTASCATTNSRFVTADEVSEYLIKQNPQAVQRALGEPRTVENIGGNRSVWTYHSDMIQDKKATQGKCEMIITFEGNKAVNVDVDATEYSPFAAPLATCNQMLDSL</sequence>
<proteinExistence type="predicted"/>
<gene>
    <name evidence="3" type="ORF">SAMN05444390_101562</name>
</gene>
<evidence type="ECO:0000256" key="1">
    <source>
        <dbReference type="ARBA" id="ARBA00022729"/>
    </source>
</evidence>
<dbReference type="AlphaFoldDB" id="A0A1H5V196"/>
<keyword evidence="1 2" id="KW-0732">Signal</keyword>
<protein>
    <submittedName>
        <fullName evidence="3">SmpA / OmlA family protein</fullName>
    </submittedName>
</protein>
<organism evidence="3 4">
    <name type="scientific">Marinobacterium lutimaris</name>
    <dbReference type="NCBI Taxonomy" id="568106"/>
    <lineage>
        <taxon>Bacteria</taxon>
        <taxon>Pseudomonadati</taxon>
        <taxon>Pseudomonadota</taxon>
        <taxon>Gammaproteobacteria</taxon>
        <taxon>Oceanospirillales</taxon>
        <taxon>Oceanospirillaceae</taxon>
        <taxon>Marinobacterium</taxon>
    </lineage>
</organism>
<dbReference type="GO" id="GO:0019867">
    <property type="term" value="C:outer membrane"/>
    <property type="evidence" value="ECO:0007669"/>
    <property type="project" value="InterPro"/>
</dbReference>
<evidence type="ECO:0000313" key="4">
    <source>
        <dbReference type="Proteomes" id="UP000236745"/>
    </source>
</evidence>
<evidence type="ECO:0000313" key="3">
    <source>
        <dbReference type="EMBL" id="SEF80247.1"/>
    </source>
</evidence>
<dbReference type="Proteomes" id="UP000236745">
    <property type="component" value="Unassembled WGS sequence"/>
</dbReference>
<reference evidence="3 4" key="1">
    <citation type="submission" date="2016-10" db="EMBL/GenBank/DDBJ databases">
        <authorList>
            <person name="de Groot N.N."/>
        </authorList>
    </citation>
    <scope>NUCLEOTIDE SEQUENCE [LARGE SCALE GENOMIC DNA]</scope>
    <source>
        <strain evidence="3 4">DSM 22012</strain>
    </source>
</reference>
<feature type="chain" id="PRO_5009286789" evidence="2">
    <location>
        <begin position="25"/>
        <end position="123"/>
    </location>
</feature>
<name>A0A1H5V196_9GAMM</name>
<accession>A0A1H5V196</accession>
<dbReference type="PROSITE" id="PS51257">
    <property type="entry name" value="PROKAR_LIPOPROTEIN"/>
    <property type="match status" value="1"/>
</dbReference>